<dbReference type="NCBIfam" id="NF011957">
    <property type="entry name" value="PRK15428.1"/>
    <property type="match status" value="1"/>
</dbReference>
<keyword evidence="6" id="KW-1185">Reference proteome</keyword>
<sequence length="163" mass="18658">MNNVLMQHIVDEVIFRLKQRAGKTLALTVSQLREASVHEIVHQYASLQIQYVDLPLLRQLAENETSDRAAIHIHEALAWGMHIQLSLQHHFLNAIKLKSLARLPLTWCDEQGQPVYLHRGRLLSYVDIAQLCTGILVLQRKCCVTALAREAAITRNIQLIRQE</sequence>
<evidence type="ECO:0000313" key="5">
    <source>
        <dbReference type="Proteomes" id="UP000512146"/>
    </source>
</evidence>
<accession>A0A7H9K418</accession>
<dbReference type="RefSeq" id="WP_001067061.1">
    <property type="nucleotide sequence ID" value="NZ_CACSXJ020000002.1"/>
</dbReference>
<dbReference type="KEGG" id="ema:C1192_01900"/>
<dbReference type="AlphaFoldDB" id="A0A7H9K418"/>
<dbReference type="EMBL" id="JAHCRT010000001">
    <property type="protein sequence ID" value="MDQ9292262.1"/>
    <property type="molecule type" value="Genomic_DNA"/>
</dbReference>
<dbReference type="NCBIfam" id="TIGR04493">
    <property type="entry name" value="microcomp_PduM"/>
    <property type="match status" value="1"/>
</dbReference>
<organism evidence="2 4">
    <name type="scientific">Escherichia marmotae</name>
    <dbReference type="NCBI Taxonomy" id="1499973"/>
    <lineage>
        <taxon>Bacteria</taxon>
        <taxon>Pseudomonadati</taxon>
        <taxon>Pseudomonadota</taxon>
        <taxon>Gammaproteobacteria</taxon>
        <taxon>Enterobacterales</taxon>
        <taxon>Enterobacteriaceae</taxon>
        <taxon>Escherichia</taxon>
    </lineage>
</organism>
<evidence type="ECO:0000313" key="3">
    <source>
        <dbReference type="EMBL" id="QLX30762.1"/>
    </source>
</evidence>
<evidence type="ECO:0000313" key="4">
    <source>
        <dbReference type="Proteomes" id="UP000512115"/>
    </source>
</evidence>
<dbReference type="EMBL" id="CP056159">
    <property type="protein sequence ID" value="QLV00554.1"/>
    <property type="molecule type" value="Genomic_DNA"/>
</dbReference>
<dbReference type="Proteomes" id="UP000512146">
    <property type="component" value="Chromosome"/>
</dbReference>
<evidence type="ECO:0000313" key="6">
    <source>
        <dbReference type="Proteomes" id="UP001235723"/>
    </source>
</evidence>
<gene>
    <name evidence="2" type="primary">pduM</name>
    <name evidence="3" type="ORF">HV276_14115</name>
    <name evidence="2" type="ORF">HV284_05440</name>
    <name evidence="1" type="ORF">KJE03_01970</name>
</gene>
<dbReference type="Proteomes" id="UP001235723">
    <property type="component" value="Unassembled WGS sequence"/>
</dbReference>
<dbReference type="InterPro" id="IPR030992">
    <property type="entry name" value="PduM"/>
</dbReference>
<protein>
    <submittedName>
        <fullName evidence="2">Microcompartment protein PduM</fullName>
    </submittedName>
</protein>
<name>A0A7H9K418_9ESCH</name>
<proteinExistence type="predicted"/>
<dbReference type="GO" id="GO:0005198">
    <property type="term" value="F:structural molecule activity"/>
    <property type="evidence" value="ECO:0007669"/>
    <property type="project" value="InterPro"/>
</dbReference>
<reference evidence="4 5" key="1">
    <citation type="submission" date="2020-06" db="EMBL/GenBank/DDBJ databases">
        <title>REHAB project genomes.</title>
        <authorList>
            <person name="Shaw L.P."/>
        </authorList>
    </citation>
    <scope>NUCLEOTIDE SEQUENCE [LARGE SCALE GENOMIC DNA]</scope>
    <source>
        <strain evidence="3 5">RHBSTW-00777</strain>
        <strain evidence="2 4">RHBSTW-00814</strain>
    </source>
</reference>
<reference evidence="1 6" key="2">
    <citation type="submission" date="2021-05" db="EMBL/GenBank/DDBJ databases">
        <title>Genome sequence of E. marmotae isolates.</title>
        <authorList>
            <person name="Binsker U."/>
            <person name="Hammerl J.A."/>
        </authorList>
    </citation>
    <scope>NUCLEOTIDE SEQUENCE [LARGE SCALE GENOMIC DNA]</scope>
    <source>
        <strain evidence="1 6">21-MO00586</strain>
    </source>
</reference>
<evidence type="ECO:0000313" key="1">
    <source>
        <dbReference type="EMBL" id="MDQ9292262.1"/>
    </source>
</evidence>
<evidence type="ECO:0000313" key="2">
    <source>
        <dbReference type="EMBL" id="QLV00554.1"/>
    </source>
</evidence>
<dbReference type="Proteomes" id="UP000512115">
    <property type="component" value="Chromosome"/>
</dbReference>
<dbReference type="EMBL" id="CP056165">
    <property type="protein sequence ID" value="QLX30762.1"/>
    <property type="molecule type" value="Genomic_DNA"/>
</dbReference>
<dbReference type="Pfam" id="PF15953">
    <property type="entry name" value="PDU_like"/>
    <property type="match status" value="1"/>
</dbReference>